<comment type="caution">
    <text evidence="1">The sequence shown here is derived from an EMBL/GenBank/DDBJ whole genome shotgun (WGS) entry which is preliminary data.</text>
</comment>
<evidence type="ECO:0000313" key="1">
    <source>
        <dbReference type="EMBL" id="PLW78499.1"/>
    </source>
</evidence>
<dbReference type="Proteomes" id="UP000234881">
    <property type="component" value="Unassembled WGS sequence"/>
</dbReference>
<dbReference type="AlphaFoldDB" id="A0A2N5XVI6"/>
<dbReference type="OrthoDB" id="981968at2"/>
<accession>A0A2N5XVI6</accession>
<name>A0A2N5XVI6_9HYPH</name>
<sequence length="470" mass="52654">MKEISKIRFNAIAGYARTPRAALTGEELAYYEVEDGSILGLLIRDRTDGDFAGMAFGRDAKLRFRWTSMTDFLEDPELARNALAELMANLLEEPDEFHHQGDEKGEPVDFFTPVHPPEALHPDFHQIATEIGFFPARGIIEPMMRWHEDLDGNFVEQFQSTAFDQRIWELYLFATLIELGFSLDTAHAVPDFIGTSLFGSIAIEAVTAGPTRRGAEIVPPPPVETEEQMDAYLRDYMPIKFGSPLFSKLRKKYWEQKQIAGMPLVFAIADFSSPGSMIYTRSALERYLYGFSFDTVRDEQGKTVAKPVKIIEHRWEDKVVPSGFFDIQDSEHVSAVMSTAAGTISKFNRMGILAGFDAGDVLMTRTGTVVDPDPQATNPLLFKAIVNADGYHESWVEGLNVYHNPRAITPLEEYLIPGAAHHHCDEEGNWKTTAPRFHPLASNTKILGGVNVAQVLADFEGPAIQFWKKS</sequence>
<proteinExistence type="predicted"/>
<dbReference type="RefSeq" id="WP_101532561.1">
    <property type="nucleotide sequence ID" value="NZ_PKUQ01000005.1"/>
</dbReference>
<dbReference type="EMBL" id="PKUQ01000005">
    <property type="protein sequence ID" value="PLW78499.1"/>
    <property type="molecule type" value="Genomic_DNA"/>
</dbReference>
<keyword evidence="2" id="KW-1185">Reference proteome</keyword>
<protein>
    <recommendedName>
        <fullName evidence="3">Glycosaminoglycan attachment protein</fullName>
    </recommendedName>
</protein>
<evidence type="ECO:0000313" key="2">
    <source>
        <dbReference type="Proteomes" id="UP000234881"/>
    </source>
</evidence>
<gene>
    <name evidence="1" type="ORF">C0081_04220</name>
</gene>
<organism evidence="1 2">
    <name type="scientific">Cohaesibacter celericrescens</name>
    <dbReference type="NCBI Taxonomy" id="2067669"/>
    <lineage>
        <taxon>Bacteria</taxon>
        <taxon>Pseudomonadati</taxon>
        <taxon>Pseudomonadota</taxon>
        <taxon>Alphaproteobacteria</taxon>
        <taxon>Hyphomicrobiales</taxon>
        <taxon>Cohaesibacteraceae</taxon>
    </lineage>
</organism>
<reference evidence="1 2" key="1">
    <citation type="submission" date="2018-01" db="EMBL/GenBank/DDBJ databases">
        <title>The draft genome sequence of Cohaesibacter sp. H1304.</title>
        <authorList>
            <person name="Wang N.-N."/>
            <person name="Du Z.-J."/>
        </authorList>
    </citation>
    <scope>NUCLEOTIDE SEQUENCE [LARGE SCALE GENOMIC DNA]</scope>
    <source>
        <strain evidence="1 2">H1304</strain>
    </source>
</reference>
<evidence type="ECO:0008006" key="3">
    <source>
        <dbReference type="Google" id="ProtNLM"/>
    </source>
</evidence>